<organism evidence="2">
    <name type="scientific">Culex pipiens</name>
    <name type="common">House mosquito</name>
    <dbReference type="NCBI Taxonomy" id="7175"/>
    <lineage>
        <taxon>Eukaryota</taxon>
        <taxon>Metazoa</taxon>
        <taxon>Ecdysozoa</taxon>
        <taxon>Arthropoda</taxon>
        <taxon>Hexapoda</taxon>
        <taxon>Insecta</taxon>
        <taxon>Pterygota</taxon>
        <taxon>Neoptera</taxon>
        <taxon>Endopterygota</taxon>
        <taxon>Diptera</taxon>
        <taxon>Nematocera</taxon>
        <taxon>Culicoidea</taxon>
        <taxon>Culicidae</taxon>
        <taxon>Culicinae</taxon>
        <taxon>Culicini</taxon>
        <taxon>Culex</taxon>
        <taxon>Culex</taxon>
    </lineage>
</organism>
<dbReference type="EMBL" id="HBUE01080105">
    <property type="protein sequence ID" value="CAG6477122.1"/>
    <property type="molecule type" value="Transcribed_RNA"/>
</dbReference>
<dbReference type="EMBL" id="HBUE01080102">
    <property type="protein sequence ID" value="CAG6477120.1"/>
    <property type="molecule type" value="Transcribed_RNA"/>
</dbReference>
<dbReference type="EMBL" id="HBUE01319282">
    <property type="protein sequence ID" value="CAG6587126.1"/>
    <property type="molecule type" value="Transcribed_RNA"/>
</dbReference>
<dbReference type="EMBL" id="HBUE01212789">
    <property type="protein sequence ID" value="CAG6535158.1"/>
    <property type="molecule type" value="Transcribed_RNA"/>
</dbReference>
<dbReference type="EMBL" id="HBUE01080099">
    <property type="protein sequence ID" value="CAG6477117.1"/>
    <property type="molecule type" value="Transcribed_RNA"/>
</dbReference>
<feature type="region of interest" description="Disordered" evidence="1">
    <location>
        <begin position="37"/>
        <end position="60"/>
    </location>
</feature>
<evidence type="ECO:0000256" key="1">
    <source>
        <dbReference type="SAM" id="MobiDB-lite"/>
    </source>
</evidence>
<reference evidence="2" key="1">
    <citation type="submission" date="2021-05" db="EMBL/GenBank/DDBJ databases">
        <authorList>
            <person name="Alioto T."/>
            <person name="Alioto T."/>
            <person name="Gomez Garrido J."/>
        </authorList>
    </citation>
    <scope>NUCLEOTIDE SEQUENCE</scope>
</reference>
<dbReference type="EMBL" id="HBUE01080100">
    <property type="protein sequence ID" value="CAG6477118.1"/>
    <property type="molecule type" value="Transcribed_RNA"/>
</dbReference>
<name>A0A8D8FLE8_CULPI</name>
<dbReference type="EMBL" id="HBUE01319280">
    <property type="protein sequence ID" value="CAG6587124.1"/>
    <property type="molecule type" value="Transcribed_RNA"/>
</dbReference>
<sequence>MFTHAATFPVRGRHARTASRRQRPTLVRLVRQLDPVGLDQRHEQRQGHRQWPPQIEHSPPLFDQETHLVEQINRTPYTVSDPSSQAPIVIRSSFRLDTLGCTETVAK</sequence>
<evidence type="ECO:0000313" key="2">
    <source>
        <dbReference type="EMBL" id="CAG6477117.1"/>
    </source>
</evidence>
<feature type="region of interest" description="Disordered" evidence="1">
    <location>
        <begin position="1"/>
        <end position="23"/>
    </location>
</feature>
<accession>A0A8D8FLE8</accession>
<dbReference type="EMBL" id="HBUE01212790">
    <property type="protein sequence ID" value="CAG6535159.1"/>
    <property type="molecule type" value="Transcribed_RNA"/>
</dbReference>
<protein>
    <submittedName>
        <fullName evidence="2">(northern house mosquito) hypothetical protein</fullName>
    </submittedName>
</protein>
<feature type="compositionally biased region" description="Basic residues" evidence="1">
    <location>
        <begin position="11"/>
        <end position="23"/>
    </location>
</feature>
<proteinExistence type="predicted"/>
<dbReference type="EMBL" id="HBUE01212788">
    <property type="protein sequence ID" value="CAG6535157.1"/>
    <property type="molecule type" value="Transcribed_RNA"/>
</dbReference>
<dbReference type="EMBL" id="HBUE01319281">
    <property type="protein sequence ID" value="CAG6587125.1"/>
    <property type="molecule type" value="Transcribed_RNA"/>
</dbReference>
<dbReference type="AlphaFoldDB" id="A0A8D8FLE8"/>
<dbReference type="EMBL" id="HBUE01080101">
    <property type="protein sequence ID" value="CAG6477119.1"/>
    <property type="molecule type" value="Transcribed_RNA"/>
</dbReference>